<name>A0A3S5CV13_9PLAT</name>
<reference evidence="1" key="1">
    <citation type="submission" date="2018-11" db="EMBL/GenBank/DDBJ databases">
        <authorList>
            <consortium name="Pathogen Informatics"/>
        </authorList>
    </citation>
    <scope>NUCLEOTIDE SEQUENCE</scope>
</reference>
<organism evidence="1 2">
    <name type="scientific">Protopolystoma xenopodis</name>
    <dbReference type="NCBI Taxonomy" id="117903"/>
    <lineage>
        <taxon>Eukaryota</taxon>
        <taxon>Metazoa</taxon>
        <taxon>Spiralia</taxon>
        <taxon>Lophotrochozoa</taxon>
        <taxon>Platyhelminthes</taxon>
        <taxon>Monogenea</taxon>
        <taxon>Polyopisthocotylea</taxon>
        <taxon>Polystomatidea</taxon>
        <taxon>Polystomatidae</taxon>
        <taxon>Protopolystoma</taxon>
    </lineage>
</organism>
<accession>A0A3S5CV13</accession>
<gene>
    <name evidence="1" type="ORF">PXEA_LOCUS33873</name>
</gene>
<proteinExistence type="predicted"/>
<dbReference type="AlphaFoldDB" id="A0A3S5CV13"/>
<evidence type="ECO:0000313" key="2">
    <source>
        <dbReference type="Proteomes" id="UP000784294"/>
    </source>
</evidence>
<protein>
    <submittedName>
        <fullName evidence="1">Uncharacterized protein</fullName>
    </submittedName>
</protein>
<keyword evidence="2" id="KW-1185">Reference proteome</keyword>
<evidence type="ECO:0000313" key="1">
    <source>
        <dbReference type="EMBL" id="VEL40433.1"/>
    </source>
</evidence>
<sequence length="123" mass="13194">MNVSSKASCASSSTVNAFCPSSYRSTEDSAISPRFPDDVSCINIRPMVQARSSPKISRLLTVDLNDSFSQSQSMELQSVPVIGTGGDALFGFPREQRSNNVSANLGTDFFTLSTSCTNLEEPV</sequence>
<comment type="caution">
    <text evidence="1">The sequence shown here is derived from an EMBL/GenBank/DDBJ whole genome shotgun (WGS) entry which is preliminary data.</text>
</comment>
<dbReference type="EMBL" id="CAAALY010264882">
    <property type="protein sequence ID" value="VEL40433.1"/>
    <property type="molecule type" value="Genomic_DNA"/>
</dbReference>
<dbReference type="Proteomes" id="UP000784294">
    <property type="component" value="Unassembled WGS sequence"/>
</dbReference>